<proteinExistence type="predicted"/>
<dbReference type="InterPro" id="IPR019734">
    <property type="entry name" value="TPR_rpt"/>
</dbReference>
<dbReference type="PANTHER" id="PTHR46014:SF1">
    <property type="entry name" value="TETRATRICOPEPTIDE REPEAT PROTEIN 1"/>
    <property type="match status" value="1"/>
</dbReference>
<keyword evidence="3" id="KW-1185">Reference proteome</keyword>
<dbReference type="InterPro" id="IPR052769">
    <property type="entry name" value="TPR_domain_protein"/>
</dbReference>
<reference evidence="2" key="1">
    <citation type="submission" date="2020-10" db="EMBL/GenBank/DDBJ databases">
        <title>Unveiling of a novel bifunctional photoreceptor, Dualchrome1, isolated from a cosmopolitan green alga.</title>
        <authorList>
            <person name="Suzuki S."/>
            <person name="Kawachi M."/>
        </authorList>
    </citation>
    <scope>NUCLEOTIDE SEQUENCE</scope>
    <source>
        <strain evidence="2">NIES 2893</strain>
    </source>
</reference>
<dbReference type="SUPFAM" id="SSF48452">
    <property type="entry name" value="TPR-like"/>
    <property type="match status" value="1"/>
</dbReference>
<sequence length="301" mass="29302">MASAAEEEEEVVVVAGAGACACAEEPAPSSLEAGGGGPGGGAPGGGAPGGDSGAPGGGAPGGGTPGGGDTGGGDTGGGDTGGGGSPDGAPASSSSPNDSSSEPLIIIPTPEQDAAASSLKSQGNALYAQQNYADALASYVSALQELPPKASGTTAASIHNNTAMCHIKLEQWEDAKESCTLALAAEPSNAKALLRRSLARERLDDLPGAHDDAEAAVQAATATDALHTEAKRTAARLKPLADERREAMKEEVMGQLKDLGNSVLGWFGMSVDDFKAEKDPSSGSYSISFQPGGGGGGGGAA</sequence>
<dbReference type="AlphaFoldDB" id="A0A830HV21"/>
<evidence type="ECO:0000256" key="1">
    <source>
        <dbReference type="SAM" id="MobiDB-lite"/>
    </source>
</evidence>
<dbReference type="SMART" id="SM00028">
    <property type="entry name" value="TPR"/>
    <property type="match status" value="2"/>
</dbReference>
<evidence type="ECO:0000313" key="3">
    <source>
        <dbReference type="Proteomes" id="UP000660262"/>
    </source>
</evidence>
<name>A0A830HV21_9CHLO</name>
<gene>
    <name evidence="2" type="ORF">PPROV_000833500</name>
</gene>
<dbReference type="OrthoDB" id="1872379at2759"/>
<organism evidence="2 3">
    <name type="scientific">Pycnococcus provasolii</name>
    <dbReference type="NCBI Taxonomy" id="41880"/>
    <lineage>
        <taxon>Eukaryota</taxon>
        <taxon>Viridiplantae</taxon>
        <taxon>Chlorophyta</taxon>
        <taxon>Pseudoscourfieldiophyceae</taxon>
        <taxon>Pseudoscourfieldiales</taxon>
        <taxon>Pycnococcaceae</taxon>
        <taxon>Pycnococcus</taxon>
    </lineage>
</organism>
<dbReference type="PANTHER" id="PTHR46014">
    <property type="entry name" value="TETRATRICOPEPTIDE REPEAT PROTEIN 1"/>
    <property type="match status" value="1"/>
</dbReference>
<dbReference type="Gene3D" id="1.25.40.10">
    <property type="entry name" value="Tetratricopeptide repeat domain"/>
    <property type="match status" value="1"/>
</dbReference>
<feature type="region of interest" description="Disordered" evidence="1">
    <location>
        <begin position="24"/>
        <end position="105"/>
    </location>
</feature>
<evidence type="ECO:0000313" key="2">
    <source>
        <dbReference type="EMBL" id="GHP09600.1"/>
    </source>
</evidence>
<evidence type="ECO:0008006" key="4">
    <source>
        <dbReference type="Google" id="ProtNLM"/>
    </source>
</evidence>
<dbReference type="Proteomes" id="UP000660262">
    <property type="component" value="Unassembled WGS sequence"/>
</dbReference>
<dbReference type="InterPro" id="IPR011990">
    <property type="entry name" value="TPR-like_helical_dom_sf"/>
</dbReference>
<feature type="region of interest" description="Disordered" evidence="1">
    <location>
        <begin position="277"/>
        <end position="301"/>
    </location>
</feature>
<comment type="caution">
    <text evidence="2">The sequence shown here is derived from an EMBL/GenBank/DDBJ whole genome shotgun (WGS) entry which is preliminary data.</text>
</comment>
<dbReference type="EMBL" id="BNJQ01000025">
    <property type="protein sequence ID" value="GHP09600.1"/>
    <property type="molecule type" value="Genomic_DNA"/>
</dbReference>
<feature type="compositionally biased region" description="Low complexity" evidence="1">
    <location>
        <begin position="87"/>
        <end position="101"/>
    </location>
</feature>
<feature type="compositionally biased region" description="Gly residues" evidence="1">
    <location>
        <begin position="291"/>
        <end position="301"/>
    </location>
</feature>
<protein>
    <recommendedName>
        <fullName evidence="4">Tetratricopeptide repeat protein 1</fullName>
    </recommendedName>
</protein>
<feature type="compositionally biased region" description="Gly residues" evidence="1">
    <location>
        <begin position="33"/>
        <end position="86"/>
    </location>
</feature>
<accession>A0A830HV21</accession>